<reference evidence="14" key="1">
    <citation type="submission" date="2016-10" db="EMBL/GenBank/DDBJ databases">
        <authorList>
            <person name="Varghese N."/>
            <person name="Submissions S."/>
        </authorList>
    </citation>
    <scope>NUCLEOTIDE SEQUENCE [LARGE SCALE GENOMIC DNA]</scope>
    <source>
        <strain evidence="14">JCM 10271</strain>
    </source>
</reference>
<dbReference type="STRING" id="93684.SAMN05421853_103385"/>
<feature type="transmembrane region" description="Helical" evidence="8">
    <location>
        <begin position="590"/>
        <end position="613"/>
    </location>
</feature>
<evidence type="ECO:0000259" key="11">
    <source>
        <dbReference type="Pfam" id="PF12607"/>
    </source>
</evidence>
<accession>A0A1I5XGD9</accession>
<evidence type="ECO:0000256" key="1">
    <source>
        <dbReference type="ARBA" id="ARBA00004651"/>
    </source>
</evidence>
<feature type="domain" description="Mechanosensitive ion channel MscS" evidence="10">
    <location>
        <begin position="635"/>
        <end position="702"/>
    </location>
</feature>
<dbReference type="InterPro" id="IPR006686">
    <property type="entry name" value="MscS_channel_CS"/>
</dbReference>
<evidence type="ECO:0000259" key="10">
    <source>
        <dbReference type="Pfam" id="PF00924"/>
    </source>
</evidence>
<feature type="signal peptide" evidence="9">
    <location>
        <begin position="1"/>
        <end position="27"/>
    </location>
</feature>
<evidence type="ECO:0000313" key="13">
    <source>
        <dbReference type="EMBL" id="SFQ31025.1"/>
    </source>
</evidence>
<dbReference type="Gene3D" id="3.30.70.100">
    <property type="match status" value="1"/>
</dbReference>
<comment type="subcellular location">
    <subcellularLocation>
        <location evidence="1">Cell membrane</location>
        <topology evidence="1">Multi-pass membrane protein</topology>
    </subcellularLocation>
</comment>
<dbReference type="Proteomes" id="UP000243106">
    <property type="component" value="Unassembled WGS sequence"/>
</dbReference>
<dbReference type="Pfam" id="PF00924">
    <property type="entry name" value="MS_channel_2nd"/>
    <property type="match status" value="1"/>
</dbReference>
<keyword evidence="3" id="KW-1003">Cell membrane</keyword>
<dbReference type="Gene3D" id="2.30.30.60">
    <property type="match status" value="1"/>
</dbReference>
<comment type="similarity">
    <text evidence="2">Belongs to the MscS (TC 1.A.23) family.</text>
</comment>
<organism evidence="13 14">
    <name type="scientific">Roseivivax halotolerans</name>
    <dbReference type="NCBI Taxonomy" id="93684"/>
    <lineage>
        <taxon>Bacteria</taxon>
        <taxon>Pseudomonadati</taxon>
        <taxon>Pseudomonadota</taxon>
        <taxon>Alphaproteobacteria</taxon>
        <taxon>Rhodobacterales</taxon>
        <taxon>Roseobacteraceae</taxon>
        <taxon>Roseivivax</taxon>
    </lineage>
</organism>
<feature type="transmembrane region" description="Helical" evidence="8">
    <location>
        <begin position="501"/>
        <end position="524"/>
    </location>
</feature>
<dbReference type="AlphaFoldDB" id="A0A1I5XGD9"/>
<keyword evidence="5 8" id="KW-1133">Transmembrane helix</keyword>
<dbReference type="PANTHER" id="PTHR30347:SF1">
    <property type="entry name" value="MECHANOSENSITIVE CHANNEL MSCK"/>
    <property type="match status" value="1"/>
</dbReference>
<dbReference type="InterPro" id="IPR049278">
    <property type="entry name" value="MS_channel_C"/>
</dbReference>
<dbReference type="Pfam" id="PF21082">
    <property type="entry name" value="MS_channel_3rd"/>
    <property type="match status" value="1"/>
</dbReference>
<dbReference type="EMBL" id="FOXV01000003">
    <property type="protein sequence ID" value="SFQ31025.1"/>
    <property type="molecule type" value="Genomic_DNA"/>
</dbReference>
<feature type="transmembrane region" description="Helical" evidence="8">
    <location>
        <begin position="435"/>
        <end position="456"/>
    </location>
</feature>
<dbReference type="InterPro" id="IPR052702">
    <property type="entry name" value="MscS-like_channel"/>
</dbReference>
<evidence type="ECO:0000256" key="6">
    <source>
        <dbReference type="ARBA" id="ARBA00023136"/>
    </source>
</evidence>
<keyword evidence="4 8" id="KW-0812">Transmembrane</keyword>
<feature type="transmembrane region" description="Helical" evidence="8">
    <location>
        <begin position="462"/>
        <end position="480"/>
    </location>
</feature>
<feature type="transmembrane region" description="Helical" evidence="8">
    <location>
        <begin position="619"/>
        <end position="648"/>
    </location>
</feature>
<feature type="region of interest" description="Disordered" evidence="7">
    <location>
        <begin position="46"/>
        <end position="66"/>
    </location>
</feature>
<dbReference type="InterPro" id="IPR006685">
    <property type="entry name" value="MscS_channel_2nd"/>
</dbReference>
<keyword evidence="9" id="KW-0732">Signal</keyword>
<dbReference type="PANTHER" id="PTHR30347">
    <property type="entry name" value="POTASSIUM CHANNEL RELATED"/>
    <property type="match status" value="1"/>
</dbReference>
<evidence type="ECO:0000313" key="14">
    <source>
        <dbReference type="Proteomes" id="UP000243106"/>
    </source>
</evidence>
<feature type="domain" description="Mechanosensitive ion channel MscS C-terminal" evidence="12">
    <location>
        <begin position="711"/>
        <end position="792"/>
    </location>
</feature>
<evidence type="ECO:0000256" key="7">
    <source>
        <dbReference type="SAM" id="MobiDB-lite"/>
    </source>
</evidence>
<dbReference type="GO" id="GO:0005886">
    <property type="term" value="C:plasma membrane"/>
    <property type="evidence" value="ECO:0007669"/>
    <property type="project" value="UniProtKB-SubCell"/>
</dbReference>
<protein>
    <submittedName>
        <fullName evidence="13">Small-conductance mechanosensitive channel</fullName>
    </submittedName>
</protein>
<dbReference type="SUPFAM" id="SSF82689">
    <property type="entry name" value="Mechanosensitive channel protein MscS (YggB), C-terminal domain"/>
    <property type="match status" value="1"/>
</dbReference>
<dbReference type="PROSITE" id="PS01246">
    <property type="entry name" value="UPF0003"/>
    <property type="match status" value="1"/>
</dbReference>
<dbReference type="InterPro" id="IPR011014">
    <property type="entry name" value="MscS_channel_TM-2"/>
</dbReference>
<evidence type="ECO:0000259" key="12">
    <source>
        <dbReference type="Pfam" id="PF21082"/>
    </source>
</evidence>
<dbReference type="SUPFAM" id="SSF82861">
    <property type="entry name" value="Mechanosensitive channel protein MscS (YggB), transmembrane region"/>
    <property type="match status" value="1"/>
</dbReference>
<dbReference type="InterPro" id="IPR023408">
    <property type="entry name" value="MscS_beta-dom_sf"/>
</dbReference>
<dbReference type="InterPro" id="IPR011066">
    <property type="entry name" value="MscS_channel_C_sf"/>
</dbReference>
<sequence>MRRIAAIRRLAAALVLCLAWLPVAGIAQEQSAPAEAATEGVEALGEALTGPDPSDELSDIAPPDDALDVDFSAWSDTAERIERTLADGEPPTGLLERIRGDLVGYRDRFSILQNQQNARIQTLEAQLNALGPAPEEGEEEAQDVADRRAALNAQLEEARAPIVTAEEAFTRADGLIREIDARIRARAAERLFSQGPTPLNPALWPGALEELARSIRAFWDEAEGEIFAGDDELDRERLPVALGMGLFGILLLARGRAWAESGVHWLRNRISRRASGVWRFIASLGMIILPLTGIILIALGLEYTELIGERGEVILRRLPIWVGVFVYIRWLAQQTFSPDDDEATMPLDSARRTEARFYFSALAILVVLSGVRSVFTEVDDYSSEVAAVLAFPIIVVASVLMFRIGTIFSRAVLDTEIDDPESPDPMAFRMRIGRVFGRLVVLTAVAAPVFAAAGYLQVAQALTFPMIATLVLAGTVLVLLRFVSDLYLLVAGKTVQEANSLVPVFAGFLLLLTALPALALIWGARVSDLTELWATFTAGYQVGDSRIRPADFLYFIAVFLIGYALTRGLQGGLRSSVLPKTKIDIGGRNAIVAGVGYIGVFTAALIAFAAAGIDLSSIALVAGALSVGIGFGLQNIVSNFVSGIILLIERPIGEGDWIAVGDNMGFVKDISVRSTRIETFDRFDVIVPNSDLVTGTVTNYTRGNTFGRLIVPVRVAYGSDTRKVERILLSIARAHPLVFMNPAPYVWFKGFADSGIEFEIRVILTDILEIFEVQTEMNHQIAERFAEEGIQIPFPQRDLWLRNAEELTGRGSADHRGFAGQDQTPQSMDERAAMPAAMKRSTGGGDPDGE</sequence>
<dbReference type="GO" id="GO:0008381">
    <property type="term" value="F:mechanosensitive monoatomic ion channel activity"/>
    <property type="evidence" value="ECO:0007669"/>
    <property type="project" value="UniProtKB-ARBA"/>
</dbReference>
<evidence type="ECO:0000256" key="8">
    <source>
        <dbReference type="SAM" id="Phobius"/>
    </source>
</evidence>
<dbReference type="InterPro" id="IPR022249">
    <property type="entry name" value="DUF3772"/>
</dbReference>
<gene>
    <name evidence="13" type="ORF">SAMN05421853_103385</name>
</gene>
<feature type="transmembrane region" description="Helical" evidence="8">
    <location>
        <begin position="313"/>
        <end position="332"/>
    </location>
</feature>
<evidence type="ECO:0000256" key="4">
    <source>
        <dbReference type="ARBA" id="ARBA00022692"/>
    </source>
</evidence>
<dbReference type="SUPFAM" id="SSF50182">
    <property type="entry name" value="Sm-like ribonucleoproteins"/>
    <property type="match status" value="1"/>
</dbReference>
<feature type="transmembrane region" description="Helical" evidence="8">
    <location>
        <begin position="552"/>
        <end position="569"/>
    </location>
</feature>
<dbReference type="RefSeq" id="WP_093010082.1">
    <property type="nucleotide sequence ID" value="NZ_FOXV01000003.1"/>
</dbReference>
<feature type="domain" description="DUF3772" evidence="11">
    <location>
        <begin position="163"/>
        <end position="222"/>
    </location>
</feature>
<feature type="transmembrane region" description="Helical" evidence="8">
    <location>
        <begin position="381"/>
        <end position="402"/>
    </location>
</feature>
<dbReference type="Pfam" id="PF12607">
    <property type="entry name" value="DUF3772"/>
    <property type="match status" value="1"/>
</dbReference>
<keyword evidence="14" id="KW-1185">Reference proteome</keyword>
<dbReference type="Gene3D" id="1.10.287.1260">
    <property type="match status" value="1"/>
</dbReference>
<evidence type="ECO:0000256" key="9">
    <source>
        <dbReference type="SAM" id="SignalP"/>
    </source>
</evidence>
<evidence type="ECO:0000256" key="3">
    <source>
        <dbReference type="ARBA" id="ARBA00022475"/>
    </source>
</evidence>
<feature type="chain" id="PRO_5017461256" evidence="9">
    <location>
        <begin position="28"/>
        <end position="850"/>
    </location>
</feature>
<feature type="transmembrane region" description="Helical" evidence="8">
    <location>
        <begin position="280"/>
        <end position="301"/>
    </location>
</feature>
<feature type="region of interest" description="Disordered" evidence="7">
    <location>
        <begin position="811"/>
        <end position="850"/>
    </location>
</feature>
<name>A0A1I5XGD9_9RHOB</name>
<proteinExistence type="inferred from homology"/>
<keyword evidence="6 8" id="KW-0472">Membrane</keyword>
<dbReference type="InterPro" id="IPR010920">
    <property type="entry name" value="LSM_dom_sf"/>
</dbReference>
<evidence type="ECO:0000256" key="5">
    <source>
        <dbReference type="ARBA" id="ARBA00022989"/>
    </source>
</evidence>
<feature type="transmembrane region" description="Helical" evidence="8">
    <location>
        <begin position="357"/>
        <end position="375"/>
    </location>
</feature>
<evidence type="ECO:0000256" key="2">
    <source>
        <dbReference type="ARBA" id="ARBA00008017"/>
    </source>
</evidence>